<protein>
    <submittedName>
        <fullName evidence="3">HET-domain-containing protein</fullName>
    </submittedName>
</protein>
<dbReference type="Pfam" id="PF26640">
    <property type="entry name" value="DUF8212"/>
    <property type="match status" value="1"/>
</dbReference>
<dbReference type="EMBL" id="KZ613953">
    <property type="protein sequence ID" value="PMD34564.1"/>
    <property type="molecule type" value="Genomic_DNA"/>
</dbReference>
<evidence type="ECO:0000313" key="4">
    <source>
        <dbReference type="Proteomes" id="UP000235786"/>
    </source>
</evidence>
<name>A0A2J6R7S5_HYAVF</name>
<feature type="domain" description="Heterokaryon incompatibility" evidence="1">
    <location>
        <begin position="23"/>
        <end position="113"/>
    </location>
</feature>
<keyword evidence="4" id="KW-1185">Reference proteome</keyword>
<sequence>MRLLNATSQPPQFDVFYGDQPPYAILSHTWGNTHEEATFQDLRDGTGVDKPGHRKIKACCDQAVRDGLRYVWIDTCCIDKTNSVELQEAINSMFTWYKDSAVCYAHLSDYEDRDRFVFDVEEFKSSKWFTRGWTLQELIAPSKVVFYGRDWKSLGDRTELCDPISTSTRINREVLSGQDLEKSSIAQRMSWASMRTTTRAEDIAYCLLGIFGVHMPLIYGEGGIQAFIRLQKQIMEESDDHSLFAWKQDGGFQGHGLLATSPALFAESLSVVRRGHAKSKSAYKMTNRGLEIQLPLTCGLSGGDQLAILDCVDVEGNSEIGIYVTLLGHVLTNSLEPQSFTGGP</sequence>
<dbReference type="OrthoDB" id="674604at2759"/>
<feature type="domain" description="DUF8212" evidence="2">
    <location>
        <begin position="225"/>
        <end position="248"/>
    </location>
</feature>
<dbReference type="Pfam" id="PF06985">
    <property type="entry name" value="HET"/>
    <property type="match status" value="1"/>
</dbReference>
<evidence type="ECO:0000313" key="3">
    <source>
        <dbReference type="EMBL" id="PMD34564.1"/>
    </source>
</evidence>
<dbReference type="PANTHER" id="PTHR10622">
    <property type="entry name" value="HET DOMAIN-CONTAINING PROTEIN"/>
    <property type="match status" value="1"/>
</dbReference>
<gene>
    <name evidence="3" type="ORF">L207DRAFT_436914</name>
</gene>
<evidence type="ECO:0000259" key="1">
    <source>
        <dbReference type="Pfam" id="PF06985"/>
    </source>
</evidence>
<evidence type="ECO:0000259" key="2">
    <source>
        <dbReference type="Pfam" id="PF26640"/>
    </source>
</evidence>
<dbReference type="STRING" id="1149755.A0A2J6R7S5"/>
<dbReference type="InterPro" id="IPR058525">
    <property type="entry name" value="DUF8212"/>
</dbReference>
<dbReference type="AlphaFoldDB" id="A0A2J6R7S5"/>
<proteinExistence type="predicted"/>
<accession>A0A2J6R7S5</accession>
<dbReference type="InterPro" id="IPR010730">
    <property type="entry name" value="HET"/>
</dbReference>
<dbReference type="PANTHER" id="PTHR10622:SF10">
    <property type="entry name" value="HET DOMAIN-CONTAINING PROTEIN"/>
    <property type="match status" value="1"/>
</dbReference>
<organism evidence="3 4">
    <name type="scientific">Hyaloscypha variabilis (strain UAMH 11265 / GT02V1 / F)</name>
    <name type="common">Meliniomyces variabilis</name>
    <dbReference type="NCBI Taxonomy" id="1149755"/>
    <lineage>
        <taxon>Eukaryota</taxon>
        <taxon>Fungi</taxon>
        <taxon>Dikarya</taxon>
        <taxon>Ascomycota</taxon>
        <taxon>Pezizomycotina</taxon>
        <taxon>Leotiomycetes</taxon>
        <taxon>Helotiales</taxon>
        <taxon>Hyaloscyphaceae</taxon>
        <taxon>Hyaloscypha</taxon>
        <taxon>Hyaloscypha variabilis</taxon>
    </lineage>
</organism>
<reference evidence="3" key="1">
    <citation type="submission" date="2016-04" db="EMBL/GenBank/DDBJ databases">
        <title>A degradative enzymes factory behind the ericoid mycorrhizal symbiosis.</title>
        <authorList>
            <consortium name="DOE Joint Genome Institute"/>
            <person name="Martino E."/>
            <person name="Morin E."/>
            <person name="Grelet G."/>
            <person name="Kuo A."/>
            <person name="Kohler A."/>
            <person name="Daghino S."/>
            <person name="Barry K."/>
            <person name="Choi C."/>
            <person name="Cichocki N."/>
            <person name="Clum A."/>
            <person name="Copeland A."/>
            <person name="Hainaut M."/>
            <person name="Haridas S."/>
            <person name="Labutti K."/>
            <person name="Lindquist E."/>
            <person name="Lipzen A."/>
            <person name="Khouja H.-R."/>
            <person name="Murat C."/>
            <person name="Ohm R."/>
            <person name="Olson A."/>
            <person name="Spatafora J."/>
            <person name="Veneault-Fourrey C."/>
            <person name="Henrissat B."/>
            <person name="Grigoriev I."/>
            <person name="Martin F."/>
            <person name="Perotto S."/>
        </authorList>
    </citation>
    <scope>NUCLEOTIDE SEQUENCE [LARGE SCALE GENOMIC DNA]</scope>
    <source>
        <strain evidence="3">F</strain>
    </source>
</reference>
<dbReference type="Proteomes" id="UP000235786">
    <property type="component" value="Unassembled WGS sequence"/>
</dbReference>